<sequence length="559" mass="61100">MNLLLTTLSLVLSLLTFARAAALPSDQTIQTIQIPNTPSSTNDNQFFPFGFTLTTYCDNNKLDARGTWTSYGFSSDMHLTSGQTVYIELGRGTDLFINWNSGKSEVKFAYGKCGWGMNEYKKCGWCHGHGWDKRPQHCPVSGLRQYKMDCVVNMGASKQGADDEAAAGDEAVETKAITARQASPPEGEYKDIVAQPTPTPKTVTQTYTALPTTSTHPHAASTPKFFSFTLDITEYCTEDTSPGIRQAQAYFVSPVISFTHDFGSPQDRDRIVAGVDLDLTTLGMRHLRFGPYDYGARKVPFQYGNNDCKWKEGEFKKCGWCVETEKWQPSGVIACAKGDTEARSHTLNCNIVVNWNNNNNAAQDQDQDQDEDQANDTDTSHTNAAARRDDLPPSPSVAQLPSEVNALAASKTTLIPKIIQYPDNTGTTEIILPFHFQTTESCSTDGTKLAHGIYSNGNVVAGVSLAPGVATGVNHLIPGYPDLSVGPFDYTNDRLLFTYTNGTNSATSCQWYDDEAWKACGECRAGLWSQPTLDCSSPAGGPKLRVKDMDCSFILGVKS</sequence>
<proteinExistence type="predicted"/>
<feature type="signal peptide" evidence="2">
    <location>
        <begin position="1"/>
        <end position="20"/>
    </location>
</feature>
<gene>
    <name evidence="3" type="ORF">N0V83_010594</name>
</gene>
<evidence type="ECO:0000313" key="4">
    <source>
        <dbReference type="Proteomes" id="UP001140560"/>
    </source>
</evidence>
<reference evidence="3" key="1">
    <citation type="submission" date="2022-10" db="EMBL/GenBank/DDBJ databases">
        <title>Tapping the CABI collections for fungal endophytes: first genome assemblies for Collariella, Neodidymelliopsis, Ascochyta clinopodiicola, Didymella pomorum, Didymosphaeria variabile, Neocosmospora piperis and Neocucurbitaria cava.</title>
        <authorList>
            <person name="Hill R."/>
        </authorList>
    </citation>
    <scope>NUCLEOTIDE SEQUENCE</scope>
    <source>
        <strain evidence="3">IMI 356814</strain>
    </source>
</reference>
<comment type="caution">
    <text evidence="3">The sequence shown here is derived from an EMBL/GenBank/DDBJ whole genome shotgun (WGS) entry which is preliminary data.</text>
</comment>
<name>A0A9W8XZW8_9PLEO</name>
<evidence type="ECO:0000313" key="3">
    <source>
        <dbReference type="EMBL" id="KAJ4362500.1"/>
    </source>
</evidence>
<evidence type="ECO:0000256" key="2">
    <source>
        <dbReference type="SAM" id="SignalP"/>
    </source>
</evidence>
<dbReference type="Proteomes" id="UP001140560">
    <property type="component" value="Unassembled WGS sequence"/>
</dbReference>
<evidence type="ECO:0000256" key="1">
    <source>
        <dbReference type="SAM" id="MobiDB-lite"/>
    </source>
</evidence>
<dbReference type="OrthoDB" id="3757079at2759"/>
<keyword evidence="2" id="KW-0732">Signal</keyword>
<protein>
    <submittedName>
        <fullName evidence="3">Uncharacterized protein</fullName>
    </submittedName>
</protein>
<dbReference type="EMBL" id="JAPEUY010000021">
    <property type="protein sequence ID" value="KAJ4362500.1"/>
    <property type="molecule type" value="Genomic_DNA"/>
</dbReference>
<organism evidence="3 4">
    <name type="scientific">Neocucurbitaria cava</name>
    <dbReference type="NCBI Taxonomy" id="798079"/>
    <lineage>
        <taxon>Eukaryota</taxon>
        <taxon>Fungi</taxon>
        <taxon>Dikarya</taxon>
        <taxon>Ascomycota</taxon>
        <taxon>Pezizomycotina</taxon>
        <taxon>Dothideomycetes</taxon>
        <taxon>Pleosporomycetidae</taxon>
        <taxon>Pleosporales</taxon>
        <taxon>Pleosporineae</taxon>
        <taxon>Cucurbitariaceae</taxon>
        <taxon>Neocucurbitaria</taxon>
    </lineage>
</organism>
<dbReference type="AlphaFoldDB" id="A0A9W8XZW8"/>
<feature type="compositionally biased region" description="Acidic residues" evidence="1">
    <location>
        <begin position="365"/>
        <end position="375"/>
    </location>
</feature>
<feature type="region of interest" description="Disordered" evidence="1">
    <location>
        <begin position="359"/>
        <end position="397"/>
    </location>
</feature>
<keyword evidence="4" id="KW-1185">Reference proteome</keyword>
<accession>A0A9W8XZW8</accession>
<feature type="chain" id="PRO_5040837053" evidence="2">
    <location>
        <begin position="21"/>
        <end position="559"/>
    </location>
</feature>